<accession>A0A9W9MNS6</accession>
<evidence type="ECO:0000313" key="6">
    <source>
        <dbReference type="EMBL" id="KAJ5204655.1"/>
    </source>
</evidence>
<keyword evidence="4" id="KW-0804">Transcription</keyword>
<comment type="subcellular location">
    <subcellularLocation>
        <location evidence="1">Nucleus</location>
    </subcellularLocation>
</comment>
<comment type="caution">
    <text evidence="6">The sequence shown here is derived from an EMBL/GenBank/DDBJ whole genome shotgun (WGS) entry which is preliminary data.</text>
</comment>
<dbReference type="AlphaFoldDB" id="A0A9W9MNS6"/>
<evidence type="ECO:0000256" key="2">
    <source>
        <dbReference type="ARBA" id="ARBA00022723"/>
    </source>
</evidence>
<evidence type="ECO:0008006" key="8">
    <source>
        <dbReference type="Google" id="ProtNLM"/>
    </source>
</evidence>
<dbReference type="EMBL" id="JAPQKR010000012">
    <property type="protein sequence ID" value="KAJ5204655.1"/>
    <property type="molecule type" value="Genomic_DNA"/>
</dbReference>
<dbReference type="GO" id="GO:0046872">
    <property type="term" value="F:metal ion binding"/>
    <property type="evidence" value="ECO:0007669"/>
    <property type="project" value="UniProtKB-KW"/>
</dbReference>
<dbReference type="Proteomes" id="UP001150904">
    <property type="component" value="Unassembled WGS sequence"/>
</dbReference>
<dbReference type="CDD" id="cd12148">
    <property type="entry name" value="fungal_TF_MHR"/>
    <property type="match status" value="1"/>
</dbReference>
<evidence type="ECO:0000256" key="4">
    <source>
        <dbReference type="ARBA" id="ARBA00023163"/>
    </source>
</evidence>
<dbReference type="RefSeq" id="XP_058309134.1">
    <property type="nucleotide sequence ID" value="XM_058452596.1"/>
</dbReference>
<dbReference type="GeneID" id="83179897"/>
<dbReference type="PANTHER" id="PTHR47338">
    <property type="entry name" value="ZN(II)2CYS6 TRANSCRIPTION FACTOR (EUROFUNG)-RELATED"/>
    <property type="match status" value="1"/>
</dbReference>
<evidence type="ECO:0000313" key="7">
    <source>
        <dbReference type="Proteomes" id="UP001150904"/>
    </source>
</evidence>
<dbReference type="OrthoDB" id="4525576at2759"/>
<name>A0A9W9MNS6_9EURO</name>
<evidence type="ECO:0000256" key="3">
    <source>
        <dbReference type="ARBA" id="ARBA00023015"/>
    </source>
</evidence>
<keyword evidence="2" id="KW-0479">Metal-binding</keyword>
<reference evidence="6" key="2">
    <citation type="journal article" date="2023" name="IMA Fungus">
        <title>Comparative genomic study of the Penicillium genus elucidates a diverse pangenome and 15 lateral gene transfer events.</title>
        <authorList>
            <person name="Petersen C."/>
            <person name="Sorensen T."/>
            <person name="Nielsen M.R."/>
            <person name="Sondergaard T.E."/>
            <person name="Sorensen J.L."/>
            <person name="Fitzpatrick D.A."/>
            <person name="Frisvad J.C."/>
            <person name="Nielsen K.L."/>
        </authorList>
    </citation>
    <scope>NUCLEOTIDE SEQUENCE</scope>
    <source>
        <strain evidence="6">IBT 15544</strain>
    </source>
</reference>
<keyword evidence="5" id="KW-0539">Nucleus</keyword>
<sequence>MSDPSATLPPSNYQSIFYHEAQTALQQESQLQTPQAPSLRELQATVLLGLYELHCADFGRAWATASRAVWFTHALQLHILDSGHGSSSVDAADTEDARMALWAAMGLTGFISLGGRAIDSISVAEISTWLPRPPVDPFVPTAGVTVFGVFQKAVSRALAVEEGICAAKILFPRIVSHVKTVSQEEDAGCQPYSFWTNHHKLHHIVSHIFNGTEAENKAKPVLDIVLNAMLVVLHEALIRKTFTSTKLRSDKMRDAEEAALQHSLQIAKIVETDVLCQDSWARVAVPWAAYVALQSLQQRQKRSFLHYEVQQIDIQLLGVLEGSGDNLISPVTNAFLPPDAALLVDALVLDSVNALRSTLLDWSNDIPLATFLSTQVNAGTEGLDYAPGECVVGLIDFTASLAVA</sequence>
<evidence type="ECO:0000256" key="5">
    <source>
        <dbReference type="ARBA" id="ARBA00023242"/>
    </source>
</evidence>
<gene>
    <name evidence="6" type="ORF">N7498_005534</name>
</gene>
<keyword evidence="7" id="KW-1185">Reference proteome</keyword>
<dbReference type="InterPro" id="IPR050815">
    <property type="entry name" value="TF_fung"/>
</dbReference>
<dbReference type="GO" id="GO:0000981">
    <property type="term" value="F:DNA-binding transcription factor activity, RNA polymerase II-specific"/>
    <property type="evidence" value="ECO:0007669"/>
    <property type="project" value="InterPro"/>
</dbReference>
<evidence type="ECO:0000256" key="1">
    <source>
        <dbReference type="ARBA" id="ARBA00004123"/>
    </source>
</evidence>
<keyword evidence="3" id="KW-0805">Transcription regulation</keyword>
<dbReference type="GO" id="GO:0005634">
    <property type="term" value="C:nucleus"/>
    <property type="evidence" value="ECO:0007669"/>
    <property type="project" value="UniProtKB-SubCell"/>
</dbReference>
<reference evidence="6" key="1">
    <citation type="submission" date="2022-12" db="EMBL/GenBank/DDBJ databases">
        <authorList>
            <person name="Petersen C."/>
        </authorList>
    </citation>
    <scope>NUCLEOTIDE SEQUENCE</scope>
    <source>
        <strain evidence="6">IBT 15544</strain>
    </source>
</reference>
<dbReference type="PANTHER" id="PTHR47338:SF27">
    <property type="entry name" value="ZN(II)2CYS6 TRANSCRIPTION FACTOR (EUROFUNG)"/>
    <property type="match status" value="1"/>
</dbReference>
<protein>
    <recommendedName>
        <fullName evidence="8">Transcription factor domain-containing protein</fullName>
    </recommendedName>
</protein>
<proteinExistence type="predicted"/>
<organism evidence="6 7">
    <name type="scientific">Penicillium cinerascens</name>
    <dbReference type="NCBI Taxonomy" id="70096"/>
    <lineage>
        <taxon>Eukaryota</taxon>
        <taxon>Fungi</taxon>
        <taxon>Dikarya</taxon>
        <taxon>Ascomycota</taxon>
        <taxon>Pezizomycotina</taxon>
        <taxon>Eurotiomycetes</taxon>
        <taxon>Eurotiomycetidae</taxon>
        <taxon>Eurotiales</taxon>
        <taxon>Aspergillaceae</taxon>
        <taxon>Penicillium</taxon>
    </lineage>
</organism>